<dbReference type="CDD" id="cd00198">
    <property type="entry name" value="vWFA"/>
    <property type="match status" value="1"/>
</dbReference>
<evidence type="ECO:0000313" key="5">
    <source>
        <dbReference type="Proteomes" id="UP000218784"/>
    </source>
</evidence>
<organism evidence="4 5">
    <name type="scientific">Sphingomonas ginsenosidimutans</name>
    <dbReference type="NCBI Taxonomy" id="862134"/>
    <lineage>
        <taxon>Bacteria</taxon>
        <taxon>Pseudomonadati</taxon>
        <taxon>Pseudomonadota</taxon>
        <taxon>Alphaproteobacteria</taxon>
        <taxon>Sphingomonadales</taxon>
        <taxon>Sphingomonadaceae</taxon>
        <taxon>Sphingomonas</taxon>
    </lineage>
</organism>
<evidence type="ECO:0000256" key="2">
    <source>
        <dbReference type="SAM" id="Phobius"/>
    </source>
</evidence>
<feature type="compositionally biased region" description="Low complexity" evidence="1">
    <location>
        <begin position="245"/>
        <end position="256"/>
    </location>
</feature>
<evidence type="ECO:0000259" key="3">
    <source>
        <dbReference type="PROSITE" id="PS50234"/>
    </source>
</evidence>
<sequence>MLTMRGATKDMLQFLFGRKAQTAGFLSRLGRNQAANTLAIMAFALIPLIAVAGSAMDMARLYYVKSRLQQACDAGALAGRKFMTGQTLDSASTARANEFFNNNFRDGMFGAETTSFNPSVLSDGQVRGVAATTVPMTLSAVIGARPITLNVSCQAKLEIPNLDIMFVLDTTGSMGDTNPGDTVSKIAGLRTAVLSFYDTIEAAKRATTRVRYGFVPYSSTVNVGTLLRPEWLVDRWTYQSRVQNGSTPGGSTTRTTDNSYSGWKNTSGSVVTTTSSSRGESCPTPANENFSSPTVEKLISQDGTTKVYEQTQTINGTQYSSSFSGGLCTITKRVWNNYVQTRTRTEKPCTRNCTTTSNPTYSWIYKPVEFPVSGFKAVGTDGAVVGGVVTYPMFSDTQGDVTVTWNAANACIEERQTVRQTTYPSIPEDAYDMNIDMVPDPARPETQWKPFLPRLVYTRKGMNNWYYPDWPSNSNTQGLWNYYDNAACPTAARRLNGITRSDLNTYLNSLQPRGYTYHDIGFVWGARLLSKSGIFAGDNTSAPNGGDIDRHIIFMTDGGTDTRVGVYDAYGLSALDRRRTSTASTPSDSDQNTIVANRLGALCTEAKRKGMTVWVIAYGTSLSTMLSNCANEGKAFQANDAGALNDSFRNIATQIARLRVSK</sequence>
<dbReference type="EMBL" id="NWVD01000004">
    <property type="protein sequence ID" value="PCG08847.1"/>
    <property type="molecule type" value="Genomic_DNA"/>
</dbReference>
<reference evidence="4 5" key="1">
    <citation type="submission" date="2017-09" db="EMBL/GenBank/DDBJ databases">
        <title>Sphingomonas ginsenosidimutans KACC 14949, whole genome shotgun sequence.</title>
        <authorList>
            <person name="Feng G."/>
            <person name="Zhu H."/>
        </authorList>
    </citation>
    <scope>NUCLEOTIDE SEQUENCE [LARGE SCALE GENOMIC DNA]</scope>
    <source>
        <strain evidence="4 5">KACC 14949</strain>
    </source>
</reference>
<feature type="transmembrane region" description="Helical" evidence="2">
    <location>
        <begin position="38"/>
        <end position="63"/>
    </location>
</feature>
<comment type="caution">
    <text evidence="4">The sequence shown here is derived from an EMBL/GenBank/DDBJ whole genome shotgun (WGS) entry which is preliminary data.</text>
</comment>
<keyword evidence="2" id="KW-1133">Transmembrane helix</keyword>
<dbReference type="InterPro" id="IPR028087">
    <property type="entry name" value="Tad_N"/>
</dbReference>
<name>A0A2A4HYU8_9SPHN</name>
<dbReference type="Gene3D" id="3.40.50.410">
    <property type="entry name" value="von Willebrand factor, type A domain"/>
    <property type="match status" value="2"/>
</dbReference>
<dbReference type="Proteomes" id="UP000218784">
    <property type="component" value="Unassembled WGS sequence"/>
</dbReference>
<dbReference type="PROSITE" id="PS50234">
    <property type="entry name" value="VWFA"/>
    <property type="match status" value="1"/>
</dbReference>
<protein>
    <recommendedName>
        <fullName evidence="3">VWFA domain-containing protein</fullName>
    </recommendedName>
</protein>
<feature type="compositionally biased region" description="Low complexity" evidence="1">
    <location>
        <begin position="266"/>
        <end position="277"/>
    </location>
</feature>
<dbReference type="AlphaFoldDB" id="A0A2A4HYU8"/>
<keyword evidence="2" id="KW-0812">Transmembrane</keyword>
<proteinExistence type="predicted"/>
<evidence type="ECO:0000256" key="1">
    <source>
        <dbReference type="SAM" id="MobiDB-lite"/>
    </source>
</evidence>
<accession>A0A2A4HYU8</accession>
<dbReference type="Pfam" id="PF13400">
    <property type="entry name" value="Tad"/>
    <property type="match status" value="1"/>
</dbReference>
<evidence type="ECO:0000313" key="4">
    <source>
        <dbReference type="EMBL" id="PCG08847.1"/>
    </source>
</evidence>
<dbReference type="RefSeq" id="WP_096612683.1">
    <property type="nucleotide sequence ID" value="NZ_NWVD01000004.1"/>
</dbReference>
<feature type="region of interest" description="Disordered" evidence="1">
    <location>
        <begin position="242"/>
        <end position="291"/>
    </location>
</feature>
<keyword evidence="2" id="KW-0472">Membrane</keyword>
<dbReference type="InterPro" id="IPR002035">
    <property type="entry name" value="VWF_A"/>
</dbReference>
<keyword evidence="5" id="KW-1185">Reference proteome</keyword>
<dbReference type="SUPFAM" id="SSF53300">
    <property type="entry name" value="vWA-like"/>
    <property type="match status" value="1"/>
</dbReference>
<dbReference type="InterPro" id="IPR036465">
    <property type="entry name" value="vWFA_dom_sf"/>
</dbReference>
<feature type="domain" description="VWFA" evidence="3">
    <location>
        <begin position="163"/>
        <end position="222"/>
    </location>
</feature>
<gene>
    <name evidence="4" type="ORF">COA17_12040</name>
</gene>